<dbReference type="SUPFAM" id="SSF54403">
    <property type="entry name" value="Cystatin/monellin"/>
    <property type="match status" value="1"/>
</dbReference>
<evidence type="ECO:0000313" key="7">
    <source>
        <dbReference type="Proteomes" id="UP001372834"/>
    </source>
</evidence>
<evidence type="ECO:0000256" key="2">
    <source>
        <dbReference type="SAM" id="SignalP"/>
    </source>
</evidence>
<dbReference type="Pfam" id="PF00031">
    <property type="entry name" value="Cystatin"/>
    <property type="match status" value="1"/>
</dbReference>
<evidence type="ECO:0000256" key="1">
    <source>
        <dbReference type="ARBA" id="ARBA00009403"/>
    </source>
</evidence>
<dbReference type="Proteomes" id="UP001359485">
    <property type="component" value="Unassembled WGS sequence"/>
</dbReference>
<evidence type="ECO:0000313" key="6">
    <source>
        <dbReference type="Proteomes" id="UP001359485"/>
    </source>
</evidence>
<protein>
    <recommendedName>
        <fullName evidence="3">Cystatin domain-containing protein</fullName>
    </recommendedName>
</protein>
<name>A0AAN8P3A8_POLSC</name>
<dbReference type="SMART" id="SM00043">
    <property type="entry name" value="CY"/>
    <property type="match status" value="1"/>
</dbReference>
<accession>A0AAN8P3A8</accession>
<organism evidence="4 7">
    <name type="scientific">Polyplax serrata</name>
    <name type="common">Common mouse louse</name>
    <dbReference type="NCBI Taxonomy" id="468196"/>
    <lineage>
        <taxon>Eukaryota</taxon>
        <taxon>Metazoa</taxon>
        <taxon>Ecdysozoa</taxon>
        <taxon>Arthropoda</taxon>
        <taxon>Hexapoda</taxon>
        <taxon>Insecta</taxon>
        <taxon>Pterygota</taxon>
        <taxon>Neoptera</taxon>
        <taxon>Paraneoptera</taxon>
        <taxon>Psocodea</taxon>
        <taxon>Troctomorpha</taxon>
        <taxon>Phthiraptera</taxon>
        <taxon>Anoplura</taxon>
        <taxon>Polyplacidae</taxon>
        <taxon>Polyplax</taxon>
    </lineage>
</organism>
<dbReference type="Gene3D" id="3.10.450.10">
    <property type="match status" value="1"/>
</dbReference>
<comment type="caution">
    <text evidence="4">The sequence shown here is derived from an EMBL/GenBank/DDBJ whole genome shotgun (WGS) entry which is preliminary data.</text>
</comment>
<dbReference type="PROSITE" id="PS00287">
    <property type="entry name" value="CYSTATIN"/>
    <property type="match status" value="1"/>
</dbReference>
<evidence type="ECO:0000313" key="5">
    <source>
        <dbReference type="EMBL" id="KAK6640322.1"/>
    </source>
</evidence>
<gene>
    <name evidence="4" type="ORF">RUM43_009810</name>
    <name evidence="5" type="ORF">RUM44_012008</name>
</gene>
<reference evidence="4 7" key="1">
    <citation type="submission" date="2023-10" db="EMBL/GenBank/DDBJ databases">
        <title>Genomes of two closely related lineages of the louse Polyplax serrata with different host specificities.</title>
        <authorList>
            <person name="Martinu J."/>
            <person name="Tarabai H."/>
            <person name="Stefka J."/>
            <person name="Hypsa V."/>
        </authorList>
    </citation>
    <scope>NUCLEOTIDE SEQUENCE [LARGE SCALE GENOMIC DNA]</scope>
    <source>
        <strain evidence="5">98ZLc_SE</strain>
        <strain evidence="4">HR10_N</strain>
    </source>
</reference>
<feature type="chain" id="PRO_5042937675" description="Cystatin domain-containing protein" evidence="2">
    <location>
        <begin position="20"/>
        <end position="134"/>
    </location>
</feature>
<dbReference type="InterPro" id="IPR046350">
    <property type="entry name" value="Cystatin_sf"/>
</dbReference>
<evidence type="ECO:0000313" key="4">
    <source>
        <dbReference type="EMBL" id="KAK6636158.1"/>
    </source>
</evidence>
<dbReference type="EMBL" id="JAWJWF010000001">
    <property type="protein sequence ID" value="KAK6640322.1"/>
    <property type="molecule type" value="Genomic_DNA"/>
</dbReference>
<evidence type="ECO:0000259" key="3">
    <source>
        <dbReference type="SMART" id="SM00043"/>
    </source>
</evidence>
<dbReference type="GO" id="GO:0004869">
    <property type="term" value="F:cysteine-type endopeptidase inhibitor activity"/>
    <property type="evidence" value="ECO:0007669"/>
    <property type="project" value="InterPro"/>
</dbReference>
<dbReference type="Proteomes" id="UP001372834">
    <property type="component" value="Unassembled WGS sequence"/>
</dbReference>
<proteinExistence type="inferred from homology"/>
<keyword evidence="2" id="KW-0732">Signal</keyword>
<dbReference type="CDD" id="cd00042">
    <property type="entry name" value="CY"/>
    <property type="match status" value="1"/>
</dbReference>
<dbReference type="AlphaFoldDB" id="A0AAN8P3A8"/>
<sequence length="134" mass="14814">MKFLMFVCVLLCIAFDVQAGLVGAPKEIPVTSEDAVRTSKLALEHINKYKQLGEPRMELIEIVKATRQVVAGSLITVTLKVTEDSVVKHCEVKIVEQLWLQSVQVIKAECDGINRLVVNSDELKPEGKLDAPTL</sequence>
<dbReference type="InterPro" id="IPR018073">
    <property type="entry name" value="Prot_inh_cystat_CS"/>
</dbReference>
<feature type="signal peptide" evidence="2">
    <location>
        <begin position="1"/>
        <end position="19"/>
    </location>
</feature>
<dbReference type="InterPro" id="IPR000010">
    <property type="entry name" value="Cystatin_dom"/>
</dbReference>
<comment type="similarity">
    <text evidence="1">Belongs to the cystatin family.</text>
</comment>
<feature type="domain" description="Cystatin" evidence="3">
    <location>
        <begin position="20"/>
        <end position="111"/>
    </location>
</feature>
<dbReference type="EMBL" id="JAWJWE010000004">
    <property type="protein sequence ID" value="KAK6636158.1"/>
    <property type="molecule type" value="Genomic_DNA"/>
</dbReference>
<keyword evidence="6" id="KW-1185">Reference proteome</keyword>